<organism evidence="1 2">
    <name type="scientific">Skeletonema marinoi</name>
    <dbReference type="NCBI Taxonomy" id="267567"/>
    <lineage>
        <taxon>Eukaryota</taxon>
        <taxon>Sar</taxon>
        <taxon>Stramenopiles</taxon>
        <taxon>Ochrophyta</taxon>
        <taxon>Bacillariophyta</taxon>
        <taxon>Coscinodiscophyceae</taxon>
        <taxon>Thalassiosirophycidae</taxon>
        <taxon>Thalassiosirales</taxon>
        <taxon>Skeletonemataceae</taxon>
        <taxon>Skeletonema</taxon>
        <taxon>Skeletonema marinoi-dohrnii complex</taxon>
    </lineage>
</organism>
<accession>A0AAD8YD09</accession>
<reference evidence="1" key="1">
    <citation type="submission" date="2023-06" db="EMBL/GenBank/DDBJ databases">
        <title>Survivors Of The Sea: Transcriptome response of Skeletonema marinoi to long-term dormancy.</title>
        <authorList>
            <person name="Pinder M.I.M."/>
            <person name="Kourtchenko O."/>
            <person name="Robertson E.K."/>
            <person name="Larsson T."/>
            <person name="Maumus F."/>
            <person name="Osuna-Cruz C.M."/>
            <person name="Vancaester E."/>
            <person name="Stenow R."/>
            <person name="Vandepoele K."/>
            <person name="Ploug H."/>
            <person name="Bruchert V."/>
            <person name="Godhe A."/>
            <person name="Topel M."/>
        </authorList>
    </citation>
    <scope>NUCLEOTIDE SEQUENCE</scope>
    <source>
        <strain evidence="1">R05AC</strain>
    </source>
</reference>
<sequence>MTSKLIDDGLAILDHLASRVSASALTGLGCGAAYATYKGFPIPKTSLSASLSCALVSTACFSMERLAFGVITRVTEQLNNEDNPESSAIKLTTPPNVVYASHALGGCFGGGIAGFLFQGHPFAGAFLLTPLMLCAGKMELKLEEYKTERLRQLVVKDDNE</sequence>
<name>A0AAD8YD09_9STRA</name>
<comment type="caution">
    <text evidence="1">The sequence shown here is derived from an EMBL/GenBank/DDBJ whole genome shotgun (WGS) entry which is preliminary data.</text>
</comment>
<gene>
    <name evidence="1" type="ORF">QTG54_005950</name>
</gene>
<dbReference type="EMBL" id="JATAAI010000009">
    <property type="protein sequence ID" value="KAK1743329.1"/>
    <property type="molecule type" value="Genomic_DNA"/>
</dbReference>
<protein>
    <submittedName>
        <fullName evidence="1">Uncharacterized protein</fullName>
    </submittedName>
</protein>
<dbReference type="PROSITE" id="PS51257">
    <property type="entry name" value="PROKAR_LIPOPROTEIN"/>
    <property type="match status" value="1"/>
</dbReference>
<dbReference type="Proteomes" id="UP001224775">
    <property type="component" value="Unassembled WGS sequence"/>
</dbReference>
<keyword evidence="2" id="KW-1185">Reference proteome</keyword>
<dbReference type="AlphaFoldDB" id="A0AAD8YD09"/>
<evidence type="ECO:0000313" key="1">
    <source>
        <dbReference type="EMBL" id="KAK1743329.1"/>
    </source>
</evidence>
<proteinExistence type="predicted"/>
<evidence type="ECO:0000313" key="2">
    <source>
        <dbReference type="Proteomes" id="UP001224775"/>
    </source>
</evidence>